<dbReference type="Gene3D" id="2.30.30.40">
    <property type="entry name" value="SH3 Domains"/>
    <property type="match status" value="1"/>
</dbReference>
<dbReference type="PANTHER" id="PTHR14206:SF7">
    <property type="entry name" value="INSULIN RECEPTOR SUBSTRATE 53 KDA, ISOFORM A"/>
    <property type="match status" value="1"/>
</dbReference>
<sequence length="286" mass="32157">MLSQRLSYMSEKGNRVSLTFTFDTEVMASSAYRNAFTSLLKRNIVGQDQDRSSVITDDLSTEVRGDAEVLPYFVDKAMSKSDIIELAESLQALNQPPRTELSVISEGIVDDLSMDETEKDETMSHTSSKSGISERYQSQEHFDSWRSADLHKYRTPAGGIFCQALYDHEDDDPKTLSFQEGDIIQVITMLNSGWHDGVVNGKRGWFPENYTELVRHPSQEVASTKTDSRGNSSGVNGDEYGEKTLPRAKTIDWSSRDRKAGTKAFWITPANTTWSMPEQESAERPN</sequence>
<keyword evidence="13" id="KW-1185">Reference proteome</keyword>
<dbReference type="PANTHER" id="PTHR14206">
    <property type="entry name" value="BRAIN-SPECIFIC ANGIOGENESIS INHIBITOR 1-ASSOCIATED PROTEIN 2"/>
    <property type="match status" value="1"/>
</dbReference>
<evidence type="ECO:0000313" key="13">
    <source>
        <dbReference type="Proteomes" id="UP000813461"/>
    </source>
</evidence>
<feature type="compositionally biased region" description="Polar residues" evidence="10">
    <location>
        <begin position="220"/>
        <end position="235"/>
    </location>
</feature>
<evidence type="ECO:0000256" key="1">
    <source>
        <dbReference type="ARBA" id="ARBA00002654"/>
    </source>
</evidence>
<dbReference type="FunFam" id="2.30.30.40:FF:000072">
    <property type="entry name" value="Unconventional Myosin IB"/>
    <property type="match status" value="1"/>
</dbReference>
<dbReference type="GO" id="GO:0010008">
    <property type="term" value="C:endosome membrane"/>
    <property type="evidence" value="ECO:0007669"/>
    <property type="project" value="UniProtKB-SubCell"/>
</dbReference>
<dbReference type="InterPro" id="IPR027681">
    <property type="entry name" value="IRSp53/IRTKS/Pinkbar"/>
</dbReference>
<dbReference type="GO" id="GO:0030838">
    <property type="term" value="P:positive regulation of actin filament polymerization"/>
    <property type="evidence" value="ECO:0007669"/>
    <property type="project" value="TreeGrafter"/>
</dbReference>
<gene>
    <name evidence="12" type="ORF">FB567DRAFT_619786</name>
</gene>
<dbReference type="PROSITE" id="PS50002">
    <property type="entry name" value="SH3"/>
    <property type="match status" value="1"/>
</dbReference>
<comment type="caution">
    <text evidence="12">The sequence shown here is derived from an EMBL/GenBank/DDBJ whole genome shotgun (WGS) entry which is preliminary data.</text>
</comment>
<comment type="subunit">
    <text evidence="4">Component of the ESCRT-0 complex composed of HSE1 and VPS27.</text>
</comment>
<feature type="region of interest" description="Disordered" evidence="10">
    <location>
        <begin position="116"/>
        <end position="135"/>
    </location>
</feature>
<dbReference type="GO" id="GO:0005829">
    <property type="term" value="C:cytosol"/>
    <property type="evidence" value="ECO:0007669"/>
    <property type="project" value="TreeGrafter"/>
</dbReference>
<feature type="region of interest" description="Disordered" evidence="10">
    <location>
        <begin position="216"/>
        <end position="243"/>
    </location>
</feature>
<evidence type="ECO:0000256" key="4">
    <source>
        <dbReference type="ARBA" id="ARBA00011446"/>
    </source>
</evidence>
<dbReference type="SMART" id="SM00326">
    <property type="entry name" value="SH3"/>
    <property type="match status" value="1"/>
</dbReference>
<comment type="subcellular location">
    <subcellularLocation>
        <location evidence="2">Endosome membrane</location>
        <topology evidence="2">Peripheral membrane protein</topology>
        <orientation evidence="2">Cytoplasmic side</orientation>
    </subcellularLocation>
</comment>
<protein>
    <recommendedName>
        <fullName evidence="5">Class E vacuolar protein-sorting machinery protein HSE1</fullName>
    </recommendedName>
    <alternativeName>
        <fullName evidence="6">Class E vacuolar protein-sorting machinery protein hse1</fullName>
    </alternativeName>
</protein>
<dbReference type="InterPro" id="IPR036028">
    <property type="entry name" value="SH3-like_dom_sf"/>
</dbReference>
<keyword evidence="8" id="KW-0967">Endosome</keyword>
<comment type="function">
    <text evidence="1">Component of the ESCRT-0 complex which is the sorting receptor for ubiquitinated cargo proteins at the multivesicular body (MVB).</text>
</comment>
<dbReference type="PRINTS" id="PR00452">
    <property type="entry name" value="SH3DOMAIN"/>
</dbReference>
<dbReference type="OrthoDB" id="341259at2759"/>
<dbReference type="SUPFAM" id="SSF50044">
    <property type="entry name" value="SH3-domain"/>
    <property type="match status" value="1"/>
</dbReference>
<evidence type="ECO:0000256" key="7">
    <source>
        <dbReference type="ARBA" id="ARBA00022443"/>
    </source>
</evidence>
<evidence type="ECO:0000256" key="2">
    <source>
        <dbReference type="ARBA" id="ARBA00004125"/>
    </source>
</evidence>
<evidence type="ECO:0000256" key="9">
    <source>
        <dbReference type="PROSITE-ProRule" id="PRU00192"/>
    </source>
</evidence>
<comment type="similarity">
    <text evidence="3">Belongs to the STAM family.</text>
</comment>
<dbReference type="AlphaFoldDB" id="A0A8K0R9A2"/>
<proteinExistence type="inferred from homology"/>
<dbReference type="PRINTS" id="PR00499">
    <property type="entry name" value="P67PHOX"/>
</dbReference>
<dbReference type="Proteomes" id="UP000813461">
    <property type="component" value="Unassembled WGS sequence"/>
</dbReference>
<accession>A0A8K0R9A2</accession>
<evidence type="ECO:0000256" key="5">
    <source>
        <dbReference type="ARBA" id="ARBA00017923"/>
    </source>
</evidence>
<dbReference type="Pfam" id="PF00018">
    <property type="entry name" value="SH3_1"/>
    <property type="match status" value="1"/>
</dbReference>
<dbReference type="InterPro" id="IPR001452">
    <property type="entry name" value="SH3_domain"/>
</dbReference>
<evidence type="ECO:0000256" key="8">
    <source>
        <dbReference type="ARBA" id="ARBA00022753"/>
    </source>
</evidence>
<dbReference type="GO" id="GO:0051764">
    <property type="term" value="P:actin crosslink formation"/>
    <property type="evidence" value="ECO:0007669"/>
    <property type="project" value="TreeGrafter"/>
</dbReference>
<keyword evidence="7 9" id="KW-0728">SH3 domain</keyword>
<feature type="domain" description="SH3" evidence="11">
    <location>
        <begin position="157"/>
        <end position="216"/>
    </location>
</feature>
<dbReference type="GO" id="GO:0051017">
    <property type="term" value="P:actin filament bundle assembly"/>
    <property type="evidence" value="ECO:0007669"/>
    <property type="project" value="TreeGrafter"/>
</dbReference>
<evidence type="ECO:0000313" key="12">
    <source>
        <dbReference type="EMBL" id="KAH7088939.1"/>
    </source>
</evidence>
<name>A0A8K0R9A2_9PLEO</name>
<evidence type="ECO:0000259" key="11">
    <source>
        <dbReference type="PROSITE" id="PS50002"/>
    </source>
</evidence>
<organism evidence="12 13">
    <name type="scientific">Paraphoma chrysanthemicola</name>
    <dbReference type="NCBI Taxonomy" id="798071"/>
    <lineage>
        <taxon>Eukaryota</taxon>
        <taxon>Fungi</taxon>
        <taxon>Dikarya</taxon>
        <taxon>Ascomycota</taxon>
        <taxon>Pezizomycotina</taxon>
        <taxon>Dothideomycetes</taxon>
        <taxon>Pleosporomycetidae</taxon>
        <taxon>Pleosporales</taxon>
        <taxon>Pleosporineae</taxon>
        <taxon>Phaeosphaeriaceae</taxon>
        <taxon>Paraphoma</taxon>
    </lineage>
</organism>
<dbReference type="EMBL" id="JAGMVJ010000007">
    <property type="protein sequence ID" value="KAH7088939.1"/>
    <property type="molecule type" value="Genomic_DNA"/>
</dbReference>
<evidence type="ECO:0000256" key="3">
    <source>
        <dbReference type="ARBA" id="ARBA00009666"/>
    </source>
</evidence>
<reference evidence="12" key="1">
    <citation type="journal article" date="2021" name="Nat. Commun.">
        <title>Genetic determinants of endophytism in the Arabidopsis root mycobiome.</title>
        <authorList>
            <person name="Mesny F."/>
            <person name="Miyauchi S."/>
            <person name="Thiergart T."/>
            <person name="Pickel B."/>
            <person name="Atanasova L."/>
            <person name="Karlsson M."/>
            <person name="Huettel B."/>
            <person name="Barry K.W."/>
            <person name="Haridas S."/>
            <person name="Chen C."/>
            <person name="Bauer D."/>
            <person name="Andreopoulos W."/>
            <person name="Pangilinan J."/>
            <person name="LaButti K."/>
            <person name="Riley R."/>
            <person name="Lipzen A."/>
            <person name="Clum A."/>
            <person name="Drula E."/>
            <person name="Henrissat B."/>
            <person name="Kohler A."/>
            <person name="Grigoriev I.V."/>
            <person name="Martin F.M."/>
            <person name="Hacquard S."/>
        </authorList>
    </citation>
    <scope>NUCLEOTIDE SEQUENCE</scope>
    <source>
        <strain evidence="12">MPI-SDFR-AT-0120</strain>
    </source>
</reference>
<evidence type="ECO:0000256" key="6">
    <source>
        <dbReference type="ARBA" id="ARBA00018978"/>
    </source>
</evidence>
<dbReference type="GO" id="GO:0005654">
    <property type="term" value="C:nucleoplasm"/>
    <property type="evidence" value="ECO:0007669"/>
    <property type="project" value="TreeGrafter"/>
</dbReference>
<evidence type="ECO:0000256" key="10">
    <source>
        <dbReference type="SAM" id="MobiDB-lite"/>
    </source>
</evidence>